<dbReference type="Proteomes" id="UP001430455">
    <property type="component" value="Unassembled WGS sequence"/>
</dbReference>
<dbReference type="InterPro" id="IPR006311">
    <property type="entry name" value="TAT_signal"/>
</dbReference>
<dbReference type="PROSITE" id="PS51318">
    <property type="entry name" value="TAT"/>
    <property type="match status" value="1"/>
</dbReference>
<protein>
    <submittedName>
        <fullName evidence="2">Gluconate 2-dehydrogenase subunit 3 family protein</fullName>
    </submittedName>
</protein>
<dbReference type="EMBL" id="RKLT01000010">
    <property type="protein sequence ID" value="MBX0296735.1"/>
    <property type="molecule type" value="Genomic_DNA"/>
</dbReference>
<proteinExistence type="predicted"/>
<keyword evidence="3" id="KW-1185">Reference proteome</keyword>
<dbReference type="Pfam" id="PF13618">
    <property type="entry name" value="Gluconate_2-dh3"/>
    <property type="match status" value="1"/>
</dbReference>
<dbReference type="InterPro" id="IPR027056">
    <property type="entry name" value="Gluconate_2DH_su3"/>
</dbReference>
<sequence length="321" mass="34574">MRDNDQQHDSEQNNGVESRWHFSRRNLLKGAGVAGGAAASGVLGYDLVAMLQNGDGEIPEGEPPVEELPTAEEAGAEAFEFFNLDEALMVEALAARIFPTDELGPGATEAGVVFFIDHRLDGPYGEGEKHYMEGPFYPERAIPEQGWQYDLTPKEAYNRALTALSKYVQQEYDDTYVDLPPERQDDVISALEAGEIDTFGTLAPSAFFDMLRTNVLEGVYSDPVYEGNRNMIGWRLKGFPGTPGALGSYRGRIGEADFIEIPPTSLEGQDLGPEPGAGGPEPAGEGVGENTAADGPGLGEDANETTDANTTTTDTNTEENE</sequence>
<dbReference type="Pfam" id="PF10518">
    <property type="entry name" value="TAT_signal"/>
    <property type="match status" value="1"/>
</dbReference>
<evidence type="ECO:0000313" key="3">
    <source>
        <dbReference type="Proteomes" id="UP001430455"/>
    </source>
</evidence>
<accession>A0AAW4PHJ5</accession>
<reference evidence="2 3" key="1">
    <citation type="submission" date="2021-06" db="EMBL/GenBank/DDBJ databases">
        <title>Halomicroarcula sp. a new haloarchaeum isolated from saline soil.</title>
        <authorList>
            <person name="Duran-Viseras A."/>
            <person name="Sanchez-Porro C."/>
            <person name="Ventosa A."/>
        </authorList>
    </citation>
    <scope>NUCLEOTIDE SEQUENCE [LARGE SCALE GENOMIC DNA]</scope>
    <source>
        <strain evidence="2 3">F27</strain>
    </source>
</reference>
<dbReference type="InterPro" id="IPR019546">
    <property type="entry name" value="TAT_signal_bac_arc"/>
</dbReference>
<feature type="compositionally biased region" description="Gly residues" evidence="1">
    <location>
        <begin position="275"/>
        <end position="287"/>
    </location>
</feature>
<comment type="caution">
    <text evidence="2">The sequence shown here is derived from an EMBL/GenBank/DDBJ whole genome shotgun (WGS) entry which is preliminary data.</text>
</comment>
<feature type="compositionally biased region" description="Low complexity" evidence="1">
    <location>
        <begin position="305"/>
        <end position="315"/>
    </location>
</feature>
<evidence type="ECO:0000256" key="1">
    <source>
        <dbReference type="SAM" id="MobiDB-lite"/>
    </source>
</evidence>
<dbReference type="AlphaFoldDB" id="A0AAW4PHJ5"/>
<organism evidence="2 3">
    <name type="scientific">Haloarcula nitratireducens</name>
    <dbReference type="NCBI Taxonomy" id="2487749"/>
    <lineage>
        <taxon>Archaea</taxon>
        <taxon>Methanobacteriati</taxon>
        <taxon>Methanobacteriota</taxon>
        <taxon>Stenosarchaea group</taxon>
        <taxon>Halobacteria</taxon>
        <taxon>Halobacteriales</taxon>
        <taxon>Haloarculaceae</taxon>
        <taxon>Haloarcula</taxon>
    </lineage>
</organism>
<gene>
    <name evidence="2" type="ORF">EGH23_17805</name>
</gene>
<evidence type="ECO:0000313" key="2">
    <source>
        <dbReference type="EMBL" id="MBX0296735.1"/>
    </source>
</evidence>
<dbReference type="NCBIfam" id="TIGR01409">
    <property type="entry name" value="TAT_signal_seq"/>
    <property type="match status" value="1"/>
</dbReference>
<dbReference type="RefSeq" id="WP_220581326.1">
    <property type="nucleotide sequence ID" value="NZ_RKLT01000010.1"/>
</dbReference>
<name>A0AAW4PHJ5_9EURY</name>
<feature type="region of interest" description="Disordered" evidence="1">
    <location>
        <begin position="263"/>
        <end position="321"/>
    </location>
</feature>